<dbReference type="AlphaFoldDB" id="A0A506PNF8"/>
<dbReference type="SUPFAM" id="SSF49464">
    <property type="entry name" value="Carboxypeptidase regulatory domain-like"/>
    <property type="match status" value="1"/>
</dbReference>
<organism evidence="1 2">
    <name type="scientific">Paucihalobacter ruber</name>
    <dbReference type="NCBI Taxonomy" id="2567861"/>
    <lineage>
        <taxon>Bacteria</taxon>
        <taxon>Pseudomonadati</taxon>
        <taxon>Bacteroidota</taxon>
        <taxon>Flavobacteriia</taxon>
        <taxon>Flavobacteriales</taxon>
        <taxon>Flavobacteriaceae</taxon>
        <taxon>Paucihalobacter</taxon>
    </lineage>
</organism>
<keyword evidence="2" id="KW-1185">Reference proteome</keyword>
<name>A0A506PNF8_9FLAO</name>
<keyword evidence="1" id="KW-0121">Carboxypeptidase</keyword>
<keyword evidence="1" id="KW-0645">Protease</keyword>
<proteinExistence type="predicted"/>
<accession>A0A506PNF8</accession>
<reference evidence="1 2" key="1">
    <citation type="submission" date="2019-06" db="EMBL/GenBank/DDBJ databases">
        <title>Flavobacteriaceae Paucihalobacterium erythroidium CWB-1, complete genome.</title>
        <authorList>
            <person name="Wu S."/>
        </authorList>
    </citation>
    <scope>NUCLEOTIDE SEQUENCE [LARGE SCALE GENOMIC DNA]</scope>
    <source>
        <strain evidence="1 2">CWB-1</strain>
    </source>
</reference>
<protein>
    <submittedName>
        <fullName evidence="1">Carboxypeptidase-like regulatory domain-containing protein</fullName>
    </submittedName>
</protein>
<evidence type="ECO:0000313" key="2">
    <source>
        <dbReference type="Proteomes" id="UP000317332"/>
    </source>
</evidence>
<dbReference type="RefSeq" id="WP_140988435.1">
    <property type="nucleotide sequence ID" value="NZ_VHIQ01000001.1"/>
</dbReference>
<sequence length="529" mass="61882">MMRGLCIVIFLVSNTLLTSLIAQTKDYLQVALKDAASQEPISFATVRIKDSRQGLIADAEGEFRLPLGFQSMETVLIITSIGYNSIEIEVSALLREQINSFYLQPTTESLNEVVIVRDEAKRRKAEAASNLVKSSRALTANEIVYRAIKNIPVNLSSQQSSVLGYYRDYQIFNEQYYNLNEGIIEMYDEGILNITEAFNSFKSSIYSYKSNSQFKRDSAFIVPYDREVKFIQNASIRANGGNELTILNVHNPIRNYAVFTFSFVYAFKSHFINNHNLRRDGITYLDDEPLVRIKFQAYPQVQGLNHKVFGYLLISLKDFSIHRFNYEMFDTDRNNALFNLAIEYRRQDSQMYLNYITFNNRFVMTDPNILKEEEIGFYPDEYKFRIDFTKPIDLIALKRSNFNMKYGNVKLYVEEIKPRTNTSIELWVRPFFRDDVERRSFDVENLIVELKRIRDLDGQEIYEPKLLTGYQFREFFAQEVFPGKPLPDNQYFMINDLPINLSKQNESDNIQKYWLNSPLRTSVTVKRTN</sequence>
<dbReference type="EMBL" id="VHIQ01000001">
    <property type="protein sequence ID" value="TPV35426.1"/>
    <property type="molecule type" value="Genomic_DNA"/>
</dbReference>
<dbReference type="Proteomes" id="UP000317332">
    <property type="component" value="Unassembled WGS sequence"/>
</dbReference>
<gene>
    <name evidence="1" type="ORF">FJ651_00460</name>
</gene>
<dbReference type="InterPro" id="IPR008969">
    <property type="entry name" value="CarboxyPept-like_regulatory"/>
</dbReference>
<dbReference type="Pfam" id="PF13715">
    <property type="entry name" value="CarbopepD_reg_2"/>
    <property type="match status" value="1"/>
</dbReference>
<dbReference type="OrthoDB" id="1201225at2"/>
<evidence type="ECO:0000313" key="1">
    <source>
        <dbReference type="EMBL" id="TPV35426.1"/>
    </source>
</evidence>
<comment type="caution">
    <text evidence="1">The sequence shown here is derived from an EMBL/GenBank/DDBJ whole genome shotgun (WGS) entry which is preliminary data.</text>
</comment>
<dbReference type="GO" id="GO:0004180">
    <property type="term" value="F:carboxypeptidase activity"/>
    <property type="evidence" value="ECO:0007669"/>
    <property type="project" value="UniProtKB-KW"/>
</dbReference>
<keyword evidence="1" id="KW-0378">Hydrolase</keyword>